<feature type="transmembrane region" description="Helical" evidence="7">
    <location>
        <begin position="213"/>
        <end position="233"/>
    </location>
</feature>
<dbReference type="InterPro" id="IPR000537">
    <property type="entry name" value="UbiA_prenyltransferase"/>
</dbReference>
<keyword evidence="3" id="KW-0808">Transferase</keyword>
<dbReference type="GO" id="GO:0016765">
    <property type="term" value="F:transferase activity, transferring alkyl or aryl (other than methyl) groups"/>
    <property type="evidence" value="ECO:0007669"/>
    <property type="project" value="InterPro"/>
</dbReference>
<evidence type="ECO:0000256" key="1">
    <source>
        <dbReference type="ARBA" id="ARBA00004508"/>
    </source>
</evidence>
<keyword evidence="9" id="KW-1185">Reference proteome</keyword>
<protein>
    <submittedName>
        <fullName evidence="8">Uncharacterized protein</fullName>
    </submittedName>
</protein>
<gene>
    <name evidence="8" type="ORF">LVIROSA_LOCUS13828</name>
</gene>
<proteinExistence type="inferred from homology"/>
<feature type="transmembrane region" description="Helical" evidence="7">
    <location>
        <begin position="315"/>
        <end position="334"/>
    </location>
</feature>
<feature type="transmembrane region" description="Helical" evidence="7">
    <location>
        <begin position="340"/>
        <end position="358"/>
    </location>
</feature>
<comment type="similarity">
    <text evidence="2">Belongs to the UbiA prenyltransferase family.</text>
</comment>
<dbReference type="Gene3D" id="1.10.357.140">
    <property type="entry name" value="UbiA prenyltransferase"/>
    <property type="match status" value="1"/>
</dbReference>
<evidence type="ECO:0000256" key="4">
    <source>
        <dbReference type="ARBA" id="ARBA00022692"/>
    </source>
</evidence>
<reference evidence="8 9" key="1">
    <citation type="submission" date="2022-01" db="EMBL/GenBank/DDBJ databases">
        <authorList>
            <person name="Xiong W."/>
            <person name="Schranz E."/>
        </authorList>
    </citation>
    <scope>NUCLEOTIDE SEQUENCE [LARGE SCALE GENOMIC DNA]</scope>
</reference>
<dbReference type="EMBL" id="CAKMRJ010002223">
    <property type="protein sequence ID" value="CAH1426766.1"/>
    <property type="molecule type" value="Genomic_DNA"/>
</dbReference>
<evidence type="ECO:0000256" key="3">
    <source>
        <dbReference type="ARBA" id="ARBA00022679"/>
    </source>
</evidence>
<feature type="transmembrane region" description="Helical" evidence="7">
    <location>
        <begin position="245"/>
        <end position="262"/>
    </location>
</feature>
<accession>A0AAU9MMG5</accession>
<comment type="caution">
    <text evidence="8">The sequence shown here is derived from an EMBL/GenBank/DDBJ whole genome shotgun (WGS) entry which is preliminary data.</text>
</comment>
<keyword evidence="6 7" id="KW-0472">Membrane</keyword>
<evidence type="ECO:0000256" key="7">
    <source>
        <dbReference type="SAM" id="Phobius"/>
    </source>
</evidence>
<organism evidence="8 9">
    <name type="scientific">Lactuca virosa</name>
    <dbReference type="NCBI Taxonomy" id="75947"/>
    <lineage>
        <taxon>Eukaryota</taxon>
        <taxon>Viridiplantae</taxon>
        <taxon>Streptophyta</taxon>
        <taxon>Embryophyta</taxon>
        <taxon>Tracheophyta</taxon>
        <taxon>Spermatophyta</taxon>
        <taxon>Magnoliopsida</taxon>
        <taxon>eudicotyledons</taxon>
        <taxon>Gunneridae</taxon>
        <taxon>Pentapetalae</taxon>
        <taxon>asterids</taxon>
        <taxon>campanulids</taxon>
        <taxon>Asterales</taxon>
        <taxon>Asteraceae</taxon>
        <taxon>Cichorioideae</taxon>
        <taxon>Cichorieae</taxon>
        <taxon>Lactucinae</taxon>
        <taxon>Lactuca</taxon>
    </lineage>
</organism>
<dbReference type="PANTHER" id="PTHR43009">
    <property type="entry name" value="HOMOGENTISATE SOLANESYLTRANSFERASE, CHLOROPLASTIC"/>
    <property type="match status" value="1"/>
</dbReference>
<dbReference type="GO" id="GO:0031969">
    <property type="term" value="C:chloroplast membrane"/>
    <property type="evidence" value="ECO:0007669"/>
    <property type="project" value="UniProtKB-SubCell"/>
</dbReference>
<evidence type="ECO:0000313" key="9">
    <source>
        <dbReference type="Proteomes" id="UP001157418"/>
    </source>
</evidence>
<evidence type="ECO:0000256" key="2">
    <source>
        <dbReference type="ARBA" id="ARBA00005985"/>
    </source>
</evidence>
<dbReference type="InterPro" id="IPR044878">
    <property type="entry name" value="UbiA_sf"/>
</dbReference>
<feature type="transmembrane region" description="Helical" evidence="7">
    <location>
        <begin position="268"/>
        <end position="289"/>
    </location>
</feature>
<evidence type="ECO:0000256" key="6">
    <source>
        <dbReference type="ARBA" id="ARBA00023136"/>
    </source>
</evidence>
<dbReference type="AlphaFoldDB" id="A0AAU9MMG5"/>
<feature type="transmembrane region" description="Helical" evidence="7">
    <location>
        <begin position="135"/>
        <end position="157"/>
    </location>
</feature>
<sequence>MKSMPIGFALKPSSCSLRTPLVATAVGSGHGKVKVSKVQVWKTIRLRDSNVTFKRSNHLHDYKLNDPESANKYCSEFHRHQRGSKLQANASSEFSINAHDSGVAPPEKDGKTLGATLDLIYRYSRAYTLKGTVQFLILTITPPMFIHVLSIISISLLAVQKLSDITPSFFLGVLQAIIGGCLANLYVVGINQLSDIDVDKVNKPYLPLASGELSVKTGILLTSLYAILGFLLGWSTKSWPLKLGLLLWYAFGTAYSVHTNIYGRPLLLSQHAIFVSGFMSIYGIVIALFKDIPDVEGDKLNGINSIALQIGQKPVFWICIWLLEMTYGVAILIGLSSTRFWIRSLMVIGHSILGFILWREANLVDLKKQRGY</sequence>
<feature type="transmembrane region" description="Helical" evidence="7">
    <location>
        <begin position="169"/>
        <end position="193"/>
    </location>
</feature>
<evidence type="ECO:0000313" key="8">
    <source>
        <dbReference type="EMBL" id="CAH1426766.1"/>
    </source>
</evidence>
<evidence type="ECO:0000256" key="5">
    <source>
        <dbReference type="ARBA" id="ARBA00022989"/>
    </source>
</evidence>
<keyword evidence="5 7" id="KW-1133">Transmembrane helix</keyword>
<keyword evidence="4 7" id="KW-0812">Transmembrane</keyword>
<name>A0AAU9MMG5_9ASTR</name>
<dbReference type="Pfam" id="PF01040">
    <property type="entry name" value="UbiA"/>
    <property type="match status" value="2"/>
</dbReference>
<comment type="subcellular location">
    <subcellularLocation>
        <location evidence="1">Plastid</location>
        <location evidence="1">Chloroplast membrane</location>
        <topology evidence="1">Multi-pass membrane protein</topology>
    </subcellularLocation>
</comment>
<dbReference type="PANTHER" id="PTHR43009:SF8">
    <property type="entry name" value="HOMOGENTISATE PHYTYLTRANSFERASE"/>
    <property type="match status" value="1"/>
</dbReference>
<dbReference type="Proteomes" id="UP001157418">
    <property type="component" value="Unassembled WGS sequence"/>
</dbReference>